<comment type="similarity">
    <text evidence="1">Belongs to the protease inhibitor I9 family.</text>
</comment>
<feature type="domain" description="Inhibitor I9" evidence="2">
    <location>
        <begin position="3"/>
        <end position="70"/>
    </location>
</feature>
<dbReference type="PANTHER" id="PTHR28288:SF2">
    <property type="entry name" value="PROTEASE B INHIBITOR 2"/>
    <property type="match status" value="1"/>
</dbReference>
<evidence type="ECO:0000313" key="3">
    <source>
        <dbReference type="EMBL" id="KAK5998208.1"/>
    </source>
</evidence>
<protein>
    <recommendedName>
        <fullName evidence="2">Inhibitor I9 domain-containing protein</fullName>
    </recommendedName>
</protein>
<dbReference type="InterPro" id="IPR037045">
    <property type="entry name" value="S8pro/Inhibitor_I9_sf"/>
</dbReference>
<evidence type="ECO:0000313" key="4">
    <source>
        <dbReference type="Proteomes" id="UP001338125"/>
    </source>
</evidence>
<dbReference type="SUPFAM" id="SSF54897">
    <property type="entry name" value="Protease propeptides/inhibitors"/>
    <property type="match status" value="1"/>
</dbReference>
<dbReference type="InterPro" id="IPR010259">
    <property type="entry name" value="S8pro/Inhibitor_I9"/>
</dbReference>
<dbReference type="Proteomes" id="UP001338125">
    <property type="component" value="Unassembled WGS sequence"/>
</dbReference>
<name>A0ABR0T1H9_9HYPO</name>
<sequence>MPSYIVTLKDSATDEQVAAAKKQATDQGGSITHEYTLIKGFAVEYPEGTVTTLEEIEHVEAVEADQTVTTNIAVN</sequence>
<gene>
    <name evidence="3" type="ORF">PT974_00580</name>
</gene>
<reference evidence="3 4" key="1">
    <citation type="submission" date="2024-01" db="EMBL/GenBank/DDBJ databases">
        <title>Complete genome of Cladobotryum mycophilum ATHUM6906.</title>
        <authorList>
            <person name="Christinaki A.C."/>
            <person name="Myridakis A.I."/>
            <person name="Kouvelis V.N."/>
        </authorList>
    </citation>
    <scope>NUCLEOTIDE SEQUENCE [LARGE SCALE GENOMIC DNA]</scope>
    <source>
        <strain evidence="3 4">ATHUM6906</strain>
    </source>
</reference>
<evidence type="ECO:0000256" key="1">
    <source>
        <dbReference type="ARBA" id="ARBA00038069"/>
    </source>
</evidence>
<dbReference type="InterPro" id="IPR052471">
    <property type="entry name" value="PBI_I9"/>
</dbReference>
<accession>A0ABR0T1H9</accession>
<dbReference type="EMBL" id="JAVFKD010000001">
    <property type="protein sequence ID" value="KAK5998208.1"/>
    <property type="molecule type" value="Genomic_DNA"/>
</dbReference>
<dbReference type="PANTHER" id="PTHR28288">
    <property type="entry name" value="PROTEASE B INHIBITOR 2"/>
    <property type="match status" value="1"/>
</dbReference>
<organism evidence="3 4">
    <name type="scientific">Cladobotryum mycophilum</name>
    <dbReference type="NCBI Taxonomy" id="491253"/>
    <lineage>
        <taxon>Eukaryota</taxon>
        <taxon>Fungi</taxon>
        <taxon>Dikarya</taxon>
        <taxon>Ascomycota</taxon>
        <taxon>Pezizomycotina</taxon>
        <taxon>Sordariomycetes</taxon>
        <taxon>Hypocreomycetidae</taxon>
        <taxon>Hypocreales</taxon>
        <taxon>Hypocreaceae</taxon>
        <taxon>Cladobotryum</taxon>
    </lineage>
</organism>
<keyword evidence="4" id="KW-1185">Reference proteome</keyword>
<dbReference type="Gene3D" id="3.30.70.80">
    <property type="entry name" value="Peptidase S8 propeptide/proteinase inhibitor I9"/>
    <property type="match status" value="1"/>
</dbReference>
<dbReference type="Pfam" id="PF05922">
    <property type="entry name" value="Inhibitor_I9"/>
    <property type="match status" value="1"/>
</dbReference>
<evidence type="ECO:0000259" key="2">
    <source>
        <dbReference type="Pfam" id="PF05922"/>
    </source>
</evidence>
<proteinExistence type="inferred from homology"/>
<comment type="caution">
    <text evidence="3">The sequence shown here is derived from an EMBL/GenBank/DDBJ whole genome shotgun (WGS) entry which is preliminary data.</text>
</comment>